<sequence>MKKIIQISEAVSLALHGMGILASSETGRVTVKEIAEITQTSEAHLSKVFQRLAKGGLVLSIRGPKGGFELAKPPEEITLLDIYKAIEGELTTETCFLQSGTPCPFGRCIFGNLVEDLTRQFLEHLEKTTLRGIKNNLSYKQ</sequence>
<reference evidence="2" key="1">
    <citation type="submission" date="2011-10" db="EMBL/GenBank/DDBJ databases">
        <title>The complete genome of chromosome of Thermovirga lienii DSM 17291.</title>
        <authorList>
            <consortium name="US DOE Joint Genome Institute (JGI-PGF)"/>
            <person name="Lucas S."/>
            <person name="Copeland A."/>
            <person name="Lapidus A."/>
            <person name="Glavina del Rio T."/>
            <person name="Dalin E."/>
            <person name="Tice H."/>
            <person name="Bruce D."/>
            <person name="Goodwin L."/>
            <person name="Pitluck S."/>
            <person name="Peters L."/>
            <person name="Mikhailova N."/>
            <person name="Saunders E."/>
            <person name="Kyrpides N."/>
            <person name="Mavromatis K."/>
            <person name="Ivanova N."/>
            <person name="Last F.I."/>
            <person name="Brettin T."/>
            <person name="Detter J.C."/>
            <person name="Han C."/>
            <person name="Larimer F."/>
            <person name="Land M."/>
            <person name="Hauser L."/>
            <person name="Markowitz V."/>
            <person name="Cheng J.-F."/>
            <person name="Hugenholtz P."/>
            <person name="Woyke T."/>
            <person name="Wu D."/>
            <person name="Spring S."/>
            <person name="Schroeder M."/>
            <person name="Brambilla E.-M."/>
            <person name="Klenk H.-P."/>
            <person name="Eisen J.A."/>
        </authorList>
    </citation>
    <scope>NUCLEOTIDE SEQUENCE [LARGE SCALE GENOMIC DNA]</scope>
    <source>
        <strain evidence="2">ATCC BAA-1197 / DSM 17291 / Cas60314</strain>
    </source>
</reference>
<gene>
    <name evidence="1" type="ordered locus">Tlie_1635</name>
</gene>
<dbReference type="Pfam" id="PF02082">
    <property type="entry name" value="Rrf2"/>
    <property type="match status" value="1"/>
</dbReference>
<dbReference type="PANTHER" id="PTHR33221:SF9">
    <property type="entry name" value="RRF2 FAMILY PROTEIN"/>
    <property type="match status" value="1"/>
</dbReference>
<dbReference type="EMBL" id="CP003096">
    <property type="protein sequence ID" value="AER67357.1"/>
    <property type="molecule type" value="Genomic_DNA"/>
</dbReference>
<dbReference type="KEGG" id="tli:Tlie_1635"/>
<proteinExistence type="predicted"/>
<evidence type="ECO:0000313" key="1">
    <source>
        <dbReference type="EMBL" id="AER67357.1"/>
    </source>
</evidence>
<accession>G7V7V3</accession>
<dbReference type="OrthoDB" id="9808360at2"/>
<dbReference type="PANTHER" id="PTHR33221">
    <property type="entry name" value="WINGED HELIX-TURN-HELIX TRANSCRIPTIONAL REGULATOR, RRF2 FAMILY"/>
    <property type="match status" value="1"/>
</dbReference>
<name>G7V7V3_THELD</name>
<dbReference type="STRING" id="580340.Tlie_1635"/>
<keyword evidence="2" id="KW-1185">Reference proteome</keyword>
<dbReference type="NCBIfam" id="TIGR00738">
    <property type="entry name" value="rrf2_super"/>
    <property type="match status" value="1"/>
</dbReference>
<dbReference type="SUPFAM" id="SSF46785">
    <property type="entry name" value="Winged helix' DNA-binding domain"/>
    <property type="match status" value="1"/>
</dbReference>
<dbReference type="Gene3D" id="1.10.10.10">
    <property type="entry name" value="Winged helix-like DNA-binding domain superfamily/Winged helix DNA-binding domain"/>
    <property type="match status" value="1"/>
</dbReference>
<dbReference type="InterPro" id="IPR030489">
    <property type="entry name" value="TR_Rrf2-type_CS"/>
</dbReference>
<dbReference type="PROSITE" id="PS01332">
    <property type="entry name" value="HTH_RRF2_1"/>
    <property type="match status" value="1"/>
</dbReference>
<dbReference type="Proteomes" id="UP000005868">
    <property type="component" value="Chromosome"/>
</dbReference>
<dbReference type="InterPro" id="IPR036388">
    <property type="entry name" value="WH-like_DNA-bd_sf"/>
</dbReference>
<dbReference type="GO" id="GO:0003700">
    <property type="term" value="F:DNA-binding transcription factor activity"/>
    <property type="evidence" value="ECO:0007669"/>
    <property type="project" value="TreeGrafter"/>
</dbReference>
<evidence type="ECO:0000313" key="2">
    <source>
        <dbReference type="Proteomes" id="UP000005868"/>
    </source>
</evidence>
<dbReference type="PROSITE" id="PS51197">
    <property type="entry name" value="HTH_RRF2_2"/>
    <property type="match status" value="1"/>
</dbReference>
<dbReference type="InterPro" id="IPR036390">
    <property type="entry name" value="WH_DNA-bd_sf"/>
</dbReference>
<dbReference type="AlphaFoldDB" id="G7V7V3"/>
<dbReference type="GO" id="GO:0005829">
    <property type="term" value="C:cytosol"/>
    <property type="evidence" value="ECO:0007669"/>
    <property type="project" value="TreeGrafter"/>
</dbReference>
<dbReference type="InterPro" id="IPR000944">
    <property type="entry name" value="Tscrpt_reg_Rrf2"/>
</dbReference>
<organism evidence="1 2">
    <name type="scientific">Thermovirga lienii (strain ATCC BAA-1197 / DSM 17291 / Cas60314)</name>
    <dbReference type="NCBI Taxonomy" id="580340"/>
    <lineage>
        <taxon>Bacteria</taxon>
        <taxon>Thermotogati</taxon>
        <taxon>Synergistota</taxon>
        <taxon>Synergistia</taxon>
        <taxon>Synergistales</taxon>
        <taxon>Thermovirgaceae</taxon>
        <taxon>Thermovirga</taxon>
    </lineage>
</organism>
<protein>
    <submittedName>
        <fullName evidence="1">Transcriptional regulator, BadM/Rrf2 family</fullName>
    </submittedName>
</protein>
<dbReference type="HOGENOM" id="CLU_107144_1_0_0"/>
<dbReference type="eggNOG" id="COG1959">
    <property type="taxonomic scope" value="Bacteria"/>
</dbReference>
<reference evidence="1 2" key="2">
    <citation type="journal article" date="2012" name="Stand. Genomic Sci.">
        <title>Genome sequence of the moderately thermophilic, amino-acid-degrading and sulfur-reducing bacterium Thermovirga lienii type strain (Cas60314(T)).</title>
        <authorList>
            <person name="Goker M."/>
            <person name="Saunders E."/>
            <person name="Lapidus A."/>
            <person name="Nolan M."/>
            <person name="Lucas S."/>
            <person name="Hammon N."/>
            <person name="Deshpande S."/>
            <person name="Cheng J.F."/>
            <person name="Han C."/>
            <person name="Tapia R."/>
            <person name="Goodwin L.A."/>
            <person name="Pitluck S."/>
            <person name="Liolios K."/>
            <person name="Mavromatis K."/>
            <person name="Pagani I."/>
            <person name="Ivanova N."/>
            <person name="Mikhailova N."/>
            <person name="Pati A."/>
            <person name="Chen A."/>
            <person name="Palaniappan K."/>
            <person name="Land M."/>
            <person name="Chang Y.J."/>
            <person name="Jeffries C.D."/>
            <person name="Brambilla E.M."/>
            <person name="Rohde M."/>
            <person name="Spring S."/>
            <person name="Detter J.C."/>
            <person name="Woyke T."/>
            <person name="Bristow J."/>
            <person name="Eisen J.A."/>
            <person name="Markowitz V."/>
            <person name="Hugenholtz P."/>
            <person name="Kyrpides N.C."/>
            <person name="Klenk H.P."/>
        </authorList>
    </citation>
    <scope>NUCLEOTIDE SEQUENCE [LARGE SCALE GENOMIC DNA]</scope>
    <source>
        <strain evidence="2">ATCC BAA-1197 / DSM 17291 / Cas60314</strain>
    </source>
</reference>